<evidence type="ECO:0000256" key="1">
    <source>
        <dbReference type="SAM" id="Phobius"/>
    </source>
</evidence>
<comment type="caution">
    <text evidence="2">The sequence shown here is derived from an EMBL/GenBank/DDBJ whole genome shotgun (WGS) entry which is preliminary data.</text>
</comment>
<gene>
    <name evidence="2" type="ORF">DSM19430T_18450</name>
</gene>
<feature type="transmembrane region" description="Helical" evidence="1">
    <location>
        <begin position="56"/>
        <end position="74"/>
    </location>
</feature>
<proteinExistence type="predicted"/>
<accession>A0A7J0BVF6</accession>
<keyword evidence="1" id="KW-1133">Transmembrane helix</keyword>
<keyword evidence="1" id="KW-0472">Membrane</keyword>
<evidence type="ECO:0000313" key="2">
    <source>
        <dbReference type="EMBL" id="GFM37161.1"/>
    </source>
</evidence>
<reference evidence="2 3" key="1">
    <citation type="submission" date="2020-05" db="EMBL/GenBank/DDBJ databases">
        <title>Draft genome sequence of Desulfovibrio psychrotolerans JS1T.</title>
        <authorList>
            <person name="Ueno A."/>
            <person name="Tamazawa S."/>
            <person name="Tamamura S."/>
            <person name="Murakami T."/>
            <person name="Kiyama T."/>
            <person name="Inomata H."/>
            <person name="Amano Y."/>
            <person name="Miyakawa K."/>
            <person name="Tamaki H."/>
            <person name="Naganuma T."/>
            <person name="Kaneko K."/>
        </authorList>
    </citation>
    <scope>NUCLEOTIDE SEQUENCE [LARGE SCALE GENOMIC DNA]</scope>
    <source>
        <strain evidence="2 3">JS1</strain>
    </source>
</reference>
<protein>
    <submittedName>
        <fullName evidence="2">Uncharacterized protein</fullName>
    </submittedName>
</protein>
<evidence type="ECO:0000313" key="3">
    <source>
        <dbReference type="Proteomes" id="UP000503820"/>
    </source>
</evidence>
<dbReference type="Proteomes" id="UP000503820">
    <property type="component" value="Unassembled WGS sequence"/>
</dbReference>
<name>A0A7J0BVF6_9BACT</name>
<keyword evidence="3" id="KW-1185">Reference proteome</keyword>
<dbReference type="EMBL" id="BLVP01000008">
    <property type="protein sequence ID" value="GFM37161.1"/>
    <property type="molecule type" value="Genomic_DNA"/>
</dbReference>
<dbReference type="AlphaFoldDB" id="A0A7J0BVF6"/>
<keyword evidence="1" id="KW-0812">Transmembrane</keyword>
<sequence>MSVLMPAELRLRVSRKLAGRMPALLPGVVPAAAAAVRPLMFAAAHVLAFLFRARSFFVVAAAATGFVLIVHVTSPAPAQAGLR</sequence>
<feature type="transmembrane region" description="Helical" evidence="1">
    <location>
        <begin position="21"/>
        <end position="50"/>
    </location>
</feature>
<organism evidence="2 3">
    <name type="scientific">Desulfovibrio psychrotolerans</name>
    <dbReference type="NCBI Taxonomy" id="415242"/>
    <lineage>
        <taxon>Bacteria</taxon>
        <taxon>Pseudomonadati</taxon>
        <taxon>Thermodesulfobacteriota</taxon>
        <taxon>Desulfovibrionia</taxon>
        <taxon>Desulfovibrionales</taxon>
        <taxon>Desulfovibrionaceae</taxon>
        <taxon>Desulfovibrio</taxon>
    </lineage>
</organism>